<dbReference type="Pfam" id="PF07885">
    <property type="entry name" value="Ion_trans_2"/>
    <property type="match status" value="1"/>
</dbReference>
<protein>
    <submittedName>
        <fullName evidence="10">Voltage-gated potassium channel</fullName>
    </submittedName>
</protein>
<evidence type="ECO:0000256" key="4">
    <source>
        <dbReference type="ARBA" id="ARBA00022989"/>
    </source>
</evidence>
<dbReference type="GO" id="GO:0001508">
    <property type="term" value="P:action potential"/>
    <property type="evidence" value="ECO:0007669"/>
    <property type="project" value="TreeGrafter"/>
</dbReference>
<dbReference type="PRINTS" id="PR01463">
    <property type="entry name" value="EAGCHANLFMLY"/>
</dbReference>
<evidence type="ECO:0000256" key="2">
    <source>
        <dbReference type="ARBA" id="ARBA00022448"/>
    </source>
</evidence>
<dbReference type="EMBL" id="FXBL01000004">
    <property type="protein sequence ID" value="SMH51342.1"/>
    <property type="molecule type" value="Genomic_DNA"/>
</dbReference>
<feature type="transmembrane region" description="Helical" evidence="8">
    <location>
        <begin position="208"/>
        <end position="225"/>
    </location>
</feature>
<dbReference type="InterPro" id="IPR028325">
    <property type="entry name" value="VG_K_chnl"/>
</dbReference>
<feature type="transmembrane region" description="Helical" evidence="8">
    <location>
        <begin position="38"/>
        <end position="57"/>
    </location>
</feature>
<evidence type="ECO:0000313" key="11">
    <source>
        <dbReference type="Proteomes" id="UP000193083"/>
    </source>
</evidence>
<gene>
    <name evidence="10" type="ORF">SAMN02982922_4400</name>
</gene>
<evidence type="ECO:0000256" key="3">
    <source>
        <dbReference type="ARBA" id="ARBA00022692"/>
    </source>
</evidence>
<dbReference type="GO" id="GO:0008076">
    <property type="term" value="C:voltage-gated potassium channel complex"/>
    <property type="evidence" value="ECO:0007669"/>
    <property type="project" value="InterPro"/>
</dbReference>
<reference evidence="10 11" key="1">
    <citation type="submission" date="2017-04" db="EMBL/GenBank/DDBJ databases">
        <authorList>
            <person name="Afonso C.L."/>
            <person name="Miller P.J."/>
            <person name="Scott M.A."/>
            <person name="Spackman E."/>
            <person name="Goraichik I."/>
            <person name="Dimitrov K.M."/>
            <person name="Suarez D.L."/>
            <person name="Swayne D.E."/>
        </authorList>
    </citation>
    <scope>NUCLEOTIDE SEQUENCE [LARGE SCALE GENOMIC DNA]</scope>
    <source>
        <strain evidence="10 11">B5P</strain>
    </source>
</reference>
<evidence type="ECO:0000256" key="1">
    <source>
        <dbReference type="ARBA" id="ARBA00004141"/>
    </source>
</evidence>
<dbReference type="AlphaFoldDB" id="A0A1X7PK59"/>
<feature type="transmembrane region" description="Helical" evidence="8">
    <location>
        <begin position="96"/>
        <end position="119"/>
    </location>
</feature>
<dbReference type="OrthoDB" id="9799090at2"/>
<keyword evidence="6 8" id="KW-0472">Membrane</keyword>
<keyword evidence="11" id="KW-1185">Reference proteome</keyword>
<sequence length="267" mass="30030">MDDRVSPSGLPPAGLDALRERLRLLYHGRAPGAVRFQYAMMAIDILIVAFFIASPVLRDRPSFLWIDYSIAAVLMLDIGARALASSDVLRWLRQPTSILDLFILMTLLFPLWLANLGFLRVLRLWTLSRSGVFWRPLVRRGYGPWREVVESVTNLITFLFVVTGFIYTFFFSESSGFAGYVDALYFTVTSMTTTGYGDILLDGPWGKITSVVVMLAGVTLFIRLGQAIFRPHKVFYPCERCGLQRHDPDAVHCKACGNLLKIPDPGD</sequence>
<keyword evidence="2" id="KW-0813">Transport</keyword>
<dbReference type="SUPFAM" id="SSF81324">
    <property type="entry name" value="Voltage-gated potassium channels"/>
    <property type="match status" value="1"/>
</dbReference>
<evidence type="ECO:0000256" key="7">
    <source>
        <dbReference type="ARBA" id="ARBA00023303"/>
    </source>
</evidence>
<proteinExistence type="predicted"/>
<dbReference type="PANTHER" id="PTHR11537">
    <property type="entry name" value="VOLTAGE-GATED POTASSIUM CHANNEL"/>
    <property type="match status" value="1"/>
</dbReference>
<evidence type="ECO:0000256" key="8">
    <source>
        <dbReference type="SAM" id="Phobius"/>
    </source>
</evidence>
<accession>A0A1X7PK59</accession>
<dbReference type="Gene3D" id="1.10.287.70">
    <property type="match status" value="1"/>
</dbReference>
<comment type="subcellular location">
    <subcellularLocation>
        <location evidence="1">Membrane</location>
        <topology evidence="1">Multi-pass membrane protein</topology>
    </subcellularLocation>
</comment>
<keyword evidence="5" id="KW-0406">Ion transport</keyword>
<evidence type="ECO:0000313" key="10">
    <source>
        <dbReference type="EMBL" id="SMH51342.1"/>
    </source>
</evidence>
<dbReference type="Proteomes" id="UP000193083">
    <property type="component" value="Unassembled WGS sequence"/>
</dbReference>
<evidence type="ECO:0000256" key="5">
    <source>
        <dbReference type="ARBA" id="ARBA00023065"/>
    </source>
</evidence>
<dbReference type="RefSeq" id="WP_085466095.1">
    <property type="nucleotide sequence ID" value="NZ_FXBL01000004.1"/>
</dbReference>
<dbReference type="GO" id="GO:0005249">
    <property type="term" value="F:voltage-gated potassium channel activity"/>
    <property type="evidence" value="ECO:0007669"/>
    <property type="project" value="InterPro"/>
</dbReference>
<feature type="domain" description="Potassium channel" evidence="9">
    <location>
        <begin position="157"/>
        <end position="222"/>
    </location>
</feature>
<feature type="transmembrane region" description="Helical" evidence="8">
    <location>
        <begin position="152"/>
        <end position="170"/>
    </location>
</feature>
<evidence type="ECO:0000256" key="6">
    <source>
        <dbReference type="ARBA" id="ARBA00023136"/>
    </source>
</evidence>
<name>A0A1X7PK59_9HYPH</name>
<dbReference type="PANTHER" id="PTHR11537:SF254">
    <property type="entry name" value="POTASSIUM VOLTAGE-GATED CHANNEL PROTEIN SHAB"/>
    <property type="match status" value="1"/>
</dbReference>
<keyword evidence="4 8" id="KW-1133">Transmembrane helix</keyword>
<feature type="transmembrane region" description="Helical" evidence="8">
    <location>
        <begin position="63"/>
        <end position="84"/>
    </location>
</feature>
<keyword evidence="3 8" id="KW-0812">Transmembrane</keyword>
<evidence type="ECO:0000259" key="9">
    <source>
        <dbReference type="Pfam" id="PF07885"/>
    </source>
</evidence>
<dbReference type="InterPro" id="IPR013099">
    <property type="entry name" value="K_chnl_dom"/>
</dbReference>
<organism evidence="10 11">
    <name type="scientific">Mesorhizobium australicum</name>
    <dbReference type="NCBI Taxonomy" id="536018"/>
    <lineage>
        <taxon>Bacteria</taxon>
        <taxon>Pseudomonadati</taxon>
        <taxon>Pseudomonadota</taxon>
        <taxon>Alphaproteobacteria</taxon>
        <taxon>Hyphomicrobiales</taxon>
        <taxon>Phyllobacteriaceae</taxon>
        <taxon>Mesorhizobium</taxon>
    </lineage>
</organism>
<dbReference type="InterPro" id="IPR003938">
    <property type="entry name" value="K_chnl_volt-dep_EAG/ELK/ERG"/>
</dbReference>
<keyword evidence="7 10" id="KW-0407">Ion channel</keyword>